<keyword evidence="2" id="KW-1185">Reference proteome</keyword>
<dbReference type="SUPFAM" id="SSF54427">
    <property type="entry name" value="NTF2-like"/>
    <property type="match status" value="1"/>
</dbReference>
<evidence type="ECO:0000313" key="2">
    <source>
        <dbReference type="Proteomes" id="UP000655523"/>
    </source>
</evidence>
<reference evidence="1 2" key="1">
    <citation type="submission" date="2019-11" db="EMBL/GenBank/DDBJ databases">
        <title>Metabolism of dissolved organic matter in forest soils.</title>
        <authorList>
            <person name="Cyle K.T."/>
            <person name="Wilhelm R.C."/>
            <person name="Martinez C.E."/>
        </authorList>
    </citation>
    <scope>NUCLEOTIDE SEQUENCE [LARGE SCALE GENOMIC DNA]</scope>
    <source>
        <strain evidence="1 2">5N</strain>
    </source>
</reference>
<dbReference type="AlphaFoldDB" id="A0A972NQG5"/>
<name>A0A972NQG5_9BURK</name>
<dbReference type="EMBL" id="WOEZ01000117">
    <property type="protein sequence ID" value="NPT57151.1"/>
    <property type="molecule type" value="Genomic_DNA"/>
</dbReference>
<dbReference type="Proteomes" id="UP000655523">
    <property type="component" value="Unassembled WGS sequence"/>
</dbReference>
<dbReference type="RefSeq" id="WP_172168002.1">
    <property type="nucleotide sequence ID" value="NZ_WOEZ01000117.1"/>
</dbReference>
<dbReference type="Gene3D" id="3.10.450.50">
    <property type="match status" value="1"/>
</dbReference>
<evidence type="ECO:0000313" key="1">
    <source>
        <dbReference type="EMBL" id="NPT57151.1"/>
    </source>
</evidence>
<sequence>MPQSPKSRIDIVRVYFQEIDEGRFPHQLFTSDFEFYFPKFGVGRGLAEFGELAAGMIASGNKVGHCHDSFSFIEADRHVVVEGATRGTTSEGTAWKGGDTPGGRFSSIFDFDREGLIERMFVYLDPDYAGADKARFYWRREKPSW</sequence>
<protein>
    <submittedName>
        <fullName evidence="1">Nuclear transport factor 2 family protein</fullName>
    </submittedName>
</protein>
<organism evidence="1 2">
    <name type="scientific">Paraburkholderia elongata</name>
    <dbReference type="NCBI Taxonomy" id="2675747"/>
    <lineage>
        <taxon>Bacteria</taxon>
        <taxon>Pseudomonadati</taxon>
        <taxon>Pseudomonadota</taxon>
        <taxon>Betaproteobacteria</taxon>
        <taxon>Burkholderiales</taxon>
        <taxon>Burkholderiaceae</taxon>
        <taxon>Paraburkholderia</taxon>
    </lineage>
</organism>
<proteinExistence type="predicted"/>
<gene>
    <name evidence="1" type="ORF">GNZ13_21870</name>
</gene>
<comment type="caution">
    <text evidence="1">The sequence shown here is derived from an EMBL/GenBank/DDBJ whole genome shotgun (WGS) entry which is preliminary data.</text>
</comment>
<dbReference type="InterPro" id="IPR032710">
    <property type="entry name" value="NTF2-like_dom_sf"/>
</dbReference>
<accession>A0A972NQG5</accession>